<protein>
    <submittedName>
        <fullName evidence="1">Uncharacterized protein</fullName>
    </submittedName>
</protein>
<evidence type="ECO:0000313" key="1">
    <source>
        <dbReference type="EMBL" id="JAE35813.1"/>
    </source>
</evidence>
<dbReference type="EMBL" id="GBRH01162083">
    <property type="protein sequence ID" value="JAE35813.1"/>
    <property type="molecule type" value="Transcribed_RNA"/>
</dbReference>
<reference evidence="1" key="1">
    <citation type="submission" date="2014-09" db="EMBL/GenBank/DDBJ databases">
        <authorList>
            <person name="Magalhaes I.L.F."/>
            <person name="Oliveira U."/>
            <person name="Santos F.R."/>
            <person name="Vidigal T.H.D.A."/>
            <person name="Brescovit A.D."/>
            <person name="Santos A.J."/>
        </authorList>
    </citation>
    <scope>NUCLEOTIDE SEQUENCE</scope>
    <source>
        <tissue evidence="1">Shoot tissue taken approximately 20 cm above the soil surface</tissue>
    </source>
</reference>
<name>A0A0A9HSA9_ARUDO</name>
<reference evidence="1" key="2">
    <citation type="journal article" date="2015" name="Data Brief">
        <title>Shoot transcriptome of the giant reed, Arundo donax.</title>
        <authorList>
            <person name="Barrero R.A."/>
            <person name="Guerrero F.D."/>
            <person name="Moolhuijzen P."/>
            <person name="Goolsby J.A."/>
            <person name="Tidwell J."/>
            <person name="Bellgard S.E."/>
            <person name="Bellgard M.I."/>
        </authorList>
    </citation>
    <scope>NUCLEOTIDE SEQUENCE</scope>
    <source>
        <tissue evidence="1">Shoot tissue taken approximately 20 cm above the soil surface</tissue>
    </source>
</reference>
<sequence>MAPNRAVQMFNSELPSTYLNTHCIKMVVSLNTKESDTDS</sequence>
<accession>A0A0A9HSA9</accession>
<proteinExistence type="predicted"/>
<organism evidence="1">
    <name type="scientific">Arundo donax</name>
    <name type="common">Giant reed</name>
    <name type="synonym">Donax arundinaceus</name>
    <dbReference type="NCBI Taxonomy" id="35708"/>
    <lineage>
        <taxon>Eukaryota</taxon>
        <taxon>Viridiplantae</taxon>
        <taxon>Streptophyta</taxon>
        <taxon>Embryophyta</taxon>
        <taxon>Tracheophyta</taxon>
        <taxon>Spermatophyta</taxon>
        <taxon>Magnoliopsida</taxon>
        <taxon>Liliopsida</taxon>
        <taxon>Poales</taxon>
        <taxon>Poaceae</taxon>
        <taxon>PACMAD clade</taxon>
        <taxon>Arundinoideae</taxon>
        <taxon>Arundineae</taxon>
        <taxon>Arundo</taxon>
    </lineage>
</organism>
<dbReference type="AlphaFoldDB" id="A0A0A9HSA9"/>